<keyword evidence="6" id="KW-0391">Immunity</keyword>
<keyword evidence="13" id="KW-1185">Reference proteome</keyword>
<evidence type="ECO:0000256" key="5">
    <source>
        <dbReference type="ARBA" id="ARBA00022692"/>
    </source>
</evidence>
<evidence type="ECO:0000256" key="7">
    <source>
        <dbReference type="ARBA" id="ARBA00022989"/>
    </source>
</evidence>
<evidence type="ECO:0000313" key="13">
    <source>
        <dbReference type="Proteomes" id="UP000515140"/>
    </source>
</evidence>
<dbReference type="Pfam" id="PF00129">
    <property type="entry name" value="MHC_I"/>
    <property type="match status" value="1"/>
</dbReference>
<dbReference type="SUPFAM" id="SSF48726">
    <property type="entry name" value="Immunoglobulin"/>
    <property type="match status" value="1"/>
</dbReference>
<dbReference type="FunFam" id="3.30.500.10:FF:000001">
    <property type="entry name" value="H-2 class I histocompatibility antigen, alpha chain"/>
    <property type="match status" value="1"/>
</dbReference>
<proteinExistence type="inferred from homology"/>
<dbReference type="GO" id="GO:0030670">
    <property type="term" value="C:phagocytic vesicle membrane"/>
    <property type="evidence" value="ECO:0007669"/>
    <property type="project" value="UniProtKB-ARBA"/>
</dbReference>
<dbReference type="GO" id="GO:0009897">
    <property type="term" value="C:external side of plasma membrane"/>
    <property type="evidence" value="ECO:0007669"/>
    <property type="project" value="TreeGrafter"/>
</dbReference>
<dbReference type="InterPro" id="IPR011161">
    <property type="entry name" value="MHC_I-like_Ag-recog"/>
</dbReference>
<dbReference type="InterPro" id="IPR007110">
    <property type="entry name" value="Ig-like_dom"/>
</dbReference>
<dbReference type="Gene3D" id="3.30.500.10">
    <property type="entry name" value="MHC class I-like antigen recognition-like"/>
    <property type="match status" value="1"/>
</dbReference>
<dbReference type="PRINTS" id="PR01638">
    <property type="entry name" value="MHCCLASSI"/>
</dbReference>
<accession>A0A6P5JFK7</accession>
<keyword evidence="8 11" id="KW-0472">Membrane</keyword>
<dbReference type="InterPro" id="IPR037055">
    <property type="entry name" value="MHC_I-like_Ag-recog_sf"/>
</dbReference>
<dbReference type="GO" id="GO:0042605">
    <property type="term" value="F:peptide antigen binding"/>
    <property type="evidence" value="ECO:0007669"/>
    <property type="project" value="TreeGrafter"/>
</dbReference>
<dbReference type="InterPro" id="IPR003597">
    <property type="entry name" value="Ig_C1-set"/>
</dbReference>
<dbReference type="GO" id="GO:0001916">
    <property type="term" value="P:positive regulation of T cell mediated cytotoxicity"/>
    <property type="evidence" value="ECO:0007669"/>
    <property type="project" value="TreeGrafter"/>
</dbReference>
<dbReference type="PROSITE" id="PS50835">
    <property type="entry name" value="IG_LIKE"/>
    <property type="match status" value="1"/>
</dbReference>
<dbReference type="Pfam" id="PF07654">
    <property type="entry name" value="C1-set"/>
    <property type="match status" value="1"/>
</dbReference>
<reference evidence="14 15" key="1">
    <citation type="submission" date="2025-04" db="UniProtKB">
        <authorList>
            <consortium name="RefSeq"/>
        </authorList>
    </citation>
    <scope>IDENTIFICATION</scope>
    <source>
        <tissue evidence="14 15">Spleen</tissue>
    </source>
</reference>
<dbReference type="PANTHER" id="PTHR16675:SF251">
    <property type="entry name" value="HLA CLASS I HISTOCOMPATIBILITY ANTIGEN, C ALPHA CHAIN"/>
    <property type="match status" value="1"/>
</dbReference>
<dbReference type="RefSeq" id="XP_020829857.1">
    <property type="nucleotide sequence ID" value="XM_020974198.1"/>
</dbReference>
<dbReference type="InterPro" id="IPR001039">
    <property type="entry name" value="MHC_I_a_a1/a2"/>
</dbReference>
<dbReference type="CDD" id="cd07698">
    <property type="entry name" value="IgC1_MHC_I_alpha3"/>
    <property type="match status" value="1"/>
</dbReference>
<evidence type="ECO:0000256" key="3">
    <source>
        <dbReference type="ARBA" id="ARBA00006909"/>
    </source>
</evidence>
<evidence type="ECO:0000256" key="11">
    <source>
        <dbReference type="SAM" id="Phobius"/>
    </source>
</evidence>
<dbReference type="InterPro" id="IPR011162">
    <property type="entry name" value="MHC_I/II-like_Ag-recog"/>
</dbReference>
<dbReference type="GO" id="GO:0005102">
    <property type="term" value="F:signaling receptor binding"/>
    <property type="evidence" value="ECO:0007669"/>
    <property type="project" value="TreeGrafter"/>
</dbReference>
<dbReference type="SUPFAM" id="SSF54452">
    <property type="entry name" value="MHC antigen-recognition domain"/>
    <property type="match status" value="1"/>
</dbReference>
<dbReference type="GO" id="GO:0006955">
    <property type="term" value="P:immune response"/>
    <property type="evidence" value="ECO:0007669"/>
    <property type="project" value="TreeGrafter"/>
</dbReference>
<dbReference type="GO" id="GO:0005615">
    <property type="term" value="C:extracellular space"/>
    <property type="evidence" value="ECO:0007669"/>
    <property type="project" value="TreeGrafter"/>
</dbReference>
<name>A0A6P5JFK7_PHACI</name>
<protein>
    <submittedName>
        <fullName evidence="14 15">DLA class I histocompatibility antigen, A9/A9 alpha chain-like isoform X1</fullName>
    </submittedName>
</protein>
<dbReference type="InterPro" id="IPR003006">
    <property type="entry name" value="Ig/MHC_CS"/>
</dbReference>
<dbReference type="GO" id="GO:0098553">
    <property type="term" value="C:lumenal side of endoplasmic reticulum membrane"/>
    <property type="evidence" value="ECO:0007669"/>
    <property type="project" value="UniProtKB-ARBA"/>
</dbReference>
<dbReference type="PANTHER" id="PTHR16675">
    <property type="entry name" value="MHC CLASS I-RELATED"/>
    <property type="match status" value="1"/>
</dbReference>
<dbReference type="RefSeq" id="XP_020829858.1">
    <property type="nucleotide sequence ID" value="XM_020974199.1"/>
</dbReference>
<keyword evidence="7 11" id="KW-1133">Transmembrane helix</keyword>
<evidence type="ECO:0000259" key="12">
    <source>
        <dbReference type="PROSITE" id="PS50835"/>
    </source>
</evidence>
<evidence type="ECO:0000256" key="9">
    <source>
        <dbReference type="ARBA" id="ARBA00023180"/>
    </source>
</evidence>
<evidence type="ECO:0000256" key="6">
    <source>
        <dbReference type="ARBA" id="ARBA00022859"/>
    </source>
</evidence>
<feature type="transmembrane region" description="Helical" evidence="11">
    <location>
        <begin position="344"/>
        <end position="363"/>
    </location>
</feature>
<evidence type="ECO:0000256" key="2">
    <source>
        <dbReference type="ARBA" id="ARBA00004479"/>
    </source>
</evidence>
<evidence type="ECO:0000256" key="4">
    <source>
        <dbReference type="ARBA" id="ARBA00022451"/>
    </source>
</evidence>
<dbReference type="GeneID" id="110199390"/>
<dbReference type="InterPro" id="IPR036179">
    <property type="entry name" value="Ig-like_dom_sf"/>
</dbReference>
<evidence type="ECO:0000313" key="15">
    <source>
        <dbReference type="RefSeq" id="XP_020829858.1"/>
    </source>
</evidence>
<evidence type="ECO:0000256" key="10">
    <source>
        <dbReference type="RuleBase" id="RU004439"/>
    </source>
</evidence>
<dbReference type="SMART" id="SM00407">
    <property type="entry name" value="IGc1"/>
    <property type="match status" value="1"/>
</dbReference>
<keyword evidence="4" id="KW-0490">MHC I</keyword>
<organism evidence="13 16">
    <name type="scientific">Phascolarctos cinereus</name>
    <name type="common">Koala</name>
    <dbReference type="NCBI Taxonomy" id="38626"/>
    <lineage>
        <taxon>Eukaryota</taxon>
        <taxon>Metazoa</taxon>
        <taxon>Chordata</taxon>
        <taxon>Craniata</taxon>
        <taxon>Vertebrata</taxon>
        <taxon>Euteleostomi</taxon>
        <taxon>Mammalia</taxon>
        <taxon>Metatheria</taxon>
        <taxon>Diprotodontia</taxon>
        <taxon>Phascolarctidae</taxon>
        <taxon>Phascolarctos</taxon>
    </lineage>
</organism>
<evidence type="ECO:0000256" key="1">
    <source>
        <dbReference type="ARBA" id="ARBA00002297"/>
    </source>
</evidence>
<dbReference type="FunFam" id="2.60.40.10:FF:000014">
    <property type="entry name" value="H-2 class I histocompatibility antigen, alpha chain"/>
    <property type="match status" value="1"/>
</dbReference>
<gene>
    <name evidence="14 15 16" type="primary">LOC110199390</name>
</gene>
<dbReference type="Proteomes" id="UP000515140">
    <property type="component" value="Unplaced"/>
</dbReference>
<dbReference type="PROSITE" id="PS00290">
    <property type="entry name" value="IG_MHC"/>
    <property type="match status" value="1"/>
</dbReference>
<keyword evidence="9" id="KW-0325">Glycoprotein</keyword>
<comment type="similarity">
    <text evidence="3 10">Belongs to the MHC class I family.</text>
</comment>
<feature type="domain" description="Ig-like" evidence="12">
    <location>
        <begin position="247"/>
        <end position="325"/>
    </location>
</feature>
<dbReference type="InterPro" id="IPR013783">
    <property type="entry name" value="Ig-like_fold"/>
</dbReference>
<dbReference type="RefSeq" id="XP_020829859.1">
    <property type="nucleotide sequence ID" value="XM_020974200.1"/>
</dbReference>
<dbReference type="GO" id="GO:0002476">
    <property type="term" value="P:antigen processing and presentation of endogenous peptide antigen via MHC class Ib"/>
    <property type="evidence" value="ECO:0007669"/>
    <property type="project" value="TreeGrafter"/>
</dbReference>
<sequence length="402" mass="45902">MKSLGAPGCHLGAGLQLVRDCLLFPAHLPATSLTWSLYFSNMETFVLFFLLVAVALPETKAGFHSLKYFQTSIALPGLEKPKFISAGYVNDRQFVRFDSDSSSQREEPLVPWMDQMGQGYWERNSRVVRETAHTFEVGLQNLQVYYNQSEGEVHIYQRLVGCETYSNGTFRRGFEQFAYDGQDYISPDQKTLSWTALVPPALNTKYKWEEDRSMAKRQKVYLEEKCVEWLHKYLELGKETLLRADPPSVRVTCHTALDGKVTLRCRAQNFYPSEISLTWLRDGEEQLQDMEFIETRPAGDGTFQKWAAVEITLGQEEKYICLVQHEGLPEPLIVKWEPQSSPTWITVGIAVVLIAVIAGVVIWRKRNSGGQGGVHVRLQTMTVYSGQMSVPQRMVRLWRLGK</sequence>
<keyword evidence="5 11" id="KW-0812">Transmembrane</keyword>
<dbReference type="KEGG" id="pcw:110199390"/>
<comment type="subcellular location">
    <subcellularLocation>
        <location evidence="2">Membrane</location>
        <topology evidence="2">Single-pass type I membrane protein</topology>
    </subcellularLocation>
</comment>
<dbReference type="Gene3D" id="2.60.40.10">
    <property type="entry name" value="Immunoglobulins"/>
    <property type="match status" value="1"/>
</dbReference>
<evidence type="ECO:0000313" key="14">
    <source>
        <dbReference type="RefSeq" id="XP_020829857.1"/>
    </source>
</evidence>
<evidence type="ECO:0000256" key="8">
    <source>
        <dbReference type="ARBA" id="ARBA00023136"/>
    </source>
</evidence>
<dbReference type="GO" id="GO:0002486">
    <property type="term" value="P:antigen processing and presentation of endogenous peptide antigen via MHC class I via ER pathway, TAP-independent"/>
    <property type="evidence" value="ECO:0007669"/>
    <property type="project" value="TreeGrafter"/>
</dbReference>
<dbReference type="InterPro" id="IPR050208">
    <property type="entry name" value="MHC_class-I_related"/>
</dbReference>
<dbReference type="AlphaFoldDB" id="A0A6P5JFK7"/>
<comment type="function">
    <text evidence="1">Involved in the presentation of foreign antigens to the immune system.</text>
</comment>
<evidence type="ECO:0000313" key="16">
    <source>
        <dbReference type="RefSeq" id="XP_020829859.1"/>
    </source>
</evidence>
<dbReference type="GO" id="GO:0042612">
    <property type="term" value="C:MHC class I protein complex"/>
    <property type="evidence" value="ECO:0007669"/>
    <property type="project" value="UniProtKB-KW"/>
</dbReference>